<protein>
    <recommendedName>
        <fullName evidence="1">Thioesterase domain-containing protein</fullName>
    </recommendedName>
</protein>
<accession>A0AAE8T0F5</accession>
<proteinExistence type="predicted"/>
<dbReference type="InterPro" id="IPR006683">
    <property type="entry name" value="Thioestr_dom"/>
</dbReference>
<evidence type="ECO:0000313" key="2">
    <source>
        <dbReference type="EMBL" id="SPO07202.1"/>
    </source>
</evidence>
<gene>
    <name evidence="2" type="ORF">DNG_09896</name>
</gene>
<dbReference type="InterPro" id="IPR052061">
    <property type="entry name" value="PTE-AB_protein"/>
</dbReference>
<keyword evidence="3" id="KW-1185">Reference proteome</keyword>
<dbReference type="AlphaFoldDB" id="A0AAE8T0F5"/>
<dbReference type="Pfam" id="PF03061">
    <property type="entry name" value="4HBT"/>
    <property type="match status" value="1"/>
</dbReference>
<reference evidence="2" key="1">
    <citation type="submission" date="2018-03" db="EMBL/GenBank/DDBJ databases">
        <authorList>
            <person name="Guldener U."/>
        </authorList>
    </citation>
    <scope>NUCLEOTIDE SEQUENCE</scope>
</reference>
<dbReference type="EMBL" id="ONZQ02000019">
    <property type="protein sequence ID" value="SPO07202.1"/>
    <property type="molecule type" value="Genomic_DNA"/>
</dbReference>
<evidence type="ECO:0000259" key="1">
    <source>
        <dbReference type="Pfam" id="PF03061"/>
    </source>
</evidence>
<dbReference type="Gene3D" id="3.10.129.10">
    <property type="entry name" value="Hotdog Thioesterase"/>
    <property type="match status" value="1"/>
</dbReference>
<dbReference type="InterPro" id="IPR029069">
    <property type="entry name" value="HotDog_dom_sf"/>
</dbReference>
<sequence length="222" mass="24156">MSPSSPDTADAAYFKFVPWCNDLISRQGSILFTPTSRLPDDPTIGATRDQLFRKTLHHDGALPYCIGLYQDPTTSPDLQPTTPGSGPQSPTLYIKSSSILFDLRPGLNGFNGSAHGGLLSSLIDEAMGSLIFINHLVQTTHEKQGRKLPAGTLDLNSTRVFTASMAVRFQKPVPTPSIVVVTASLVKIEGRKIFFDVTVKGQHGEEYARCDGLWLSLPLEKV</sequence>
<dbReference type="Proteomes" id="UP001187682">
    <property type="component" value="Unassembled WGS sequence"/>
</dbReference>
<organism evidence="2 3">
    <name type="scientific">Cephalotrichum gorgonifer</name>
    <dbReference type="NCBI Taxonomy" id="2041049"/>
    <lineage>
        <taxon>Eukaryota</taxon>
        <taxon>Fungi</taxon>
        <taxon>Dikarya</taxon>
        <taxon>Ascomycota</taxon>
        <taxon>Pezizomycotina</taxon>
        <taxon>Sordariomycetes</taxon>
        <taxon>Hypocreomycetidae</taxon>
        <taxon>Microascales</taxon>
        <taxon>Microascaceae</taxon>
        <taxon>Cephalotrichum</taxon>
    </lineage>
</organism>
<evidence type="ECO:0000313" key="3">
    <source>
        <dbReference type="Proteomes" id="UP001187682"/>
    </source>
</evidence>
<dbReference type="PANTHER" id="PTHR47260">
    <property type="entry name" value="UPF0644 PROTEIN PB2B4.06"/>
    <property type="match status" value="1"/>
</dbReference>
<feature type="domain" description="Thioesterase" evidence="1">
    <location>
        <begin position="111"/>
        <end position="206"/>
    </location>
</feature>
<dbReference type="SUPFAM" id="SSF54637">
    <property type="entry name" value="Thioesterase/thiol ester dehydrase-isomerase"/>
    <property type="match status" value="1"/>
</dbReference>
<dbReference type="CDD" id="cd03443">
    <property type="entry name" value="PaaI_thioesterase"/>
    <property type="match status" value="1"/>
</dbReference>
<name>A0AAE8T0F5_9PEZI</name>
<comment type="caution">
    <text evidence="2">The sequence shown here is derived from an EMBL/GenBank/DDBJ whole genome shotgun (WGS) entry which is preliminary data.</text>
</comment>
<dbReference type="PANTHER" id="PTHR47260:SF1">
    <property type="entry name" value="UPF0644 PROTEIN PB2B4.06"/>
    <property type="match status" value="1"/>
</dbReference>